<dbReference type="Pfam" id="PF03406">
    <property type="entry name" value="Phage_fiber_2"/>
    <property type="match status" value="1"/>
</dbReference>
<evidence type="ECO:0000313" key="3">
    <source>
        <dbReference type="Proteomes" id="UP000186666"/>
    </source>
</evidence>
<dbReference type="Proteomes" id="UP000186666">
    <property type="component" value="Unassembled WGS sequence"/>
</dbReference>
<dbReference type="EMBL" id="FTNK01000011">
    <property type="protein sequence ID" value="SIR35218.1"/>
    <property type="molecule type" value="Genomic_DNA"/>
</dbReference>
<dbReference type="RefSeq" id="WP_068583957.1">
    <property type="nucleotide sequence ID" value="NZ_FTNK01000011.1"/>
</dbReference>
<comment type="caution">
    <text evidence="2">The sequence shown here is derived from an EMBL/GenBank/DDBJ whole genome shotgun (WGS) entry which is preliminary data.</text>
</comment>
<protein>
    <submittedName>
        <fullName evidence="2">Phage tail-collar fibre protein</fullName>
    </submittedName>
</protein>
<gene>
    <name evidence="2" type="ORF">SAMN05421578_111155</name>
</gene>
<feature type="domain" description="Phage tail fibre protein N-terminal" evidence="1">
    <location>
        <begin position="8"/>
        <end position="153"/>
    </location>
</feature>
<evidence type="ECO:0000259" key="1">
    <source>
        <dbReference type="Pfam" id="PF12571"/>
    </source>
</evidence>
<proteinExistence type="predicted"/>
<keyword evidence="3" id="KW-1185">Reference proteome</keyword>
<accession>A0ABY1K765</accession>
<organism evidence="2 3">
    <name type="scientific">Paenibacillus macquariensis</name>
    <dbReference type="NCBI Taxonomy" id="948756"/>
    <lineage>
        <taxon>Bacteria</taxon>
        <taxon>Bacillati</taxon>
        <taxon>Bacillota</taxon>
        <taxon>Bacilli</taxon>
        <taxon>Bacillales</taxon>
        <taxon>Paenibacillaceae</taxon>
        <taxon>Paenibacillus</taxon>
    </lineage>
</organism>
<reference evidence="2 3" key="1">
    <citation type="submission" date="2017-01" db="EMBL/GenBank/DDBJ databases">
        <authorList>
            <person name="Varghese N."/>
            <person name="Submissions S."/>
        </authorList>
    </citation>
    <scope>NUCLEOTIDE SEQUENCE [LARGE SCALE GENOMIC DNA]</scope>
    <source>
        <strain evidence="2 3">ATCC 23464</strain>
    </source>
</reference>
<name>A0ABY1K765_9BACL</name>
<dbReference type="InterPro" id="IPR005068">
    <property type="entry name" value="Phage_lambda_Stf-r2"/>
</dbReference>
<sequence length="547" mass="57743">MGAFGGLVLTIKGRNLQAKAQAGADLKYSRMGLGDGTITSQSIPSLVGLISQRKSLNLNRVYTPSPARAVVSAILSNQDVTTGFFFREIGVFALDPDEGEILYAYGNSGTTAEYIPPAGSADIIEKLINLNIIVGNATNVTAVIDQSLVYATRSEFENKINEINLAIDEMQDEINSFSSHLTNTNNPHKVTTEQVNTIASKLVAEMPAVYPIGITAFSLTTALADPWKTATGHVGTDTALVQTTKMSGDYLIVQRITFNNGGTGVTAIYERSTSANNVWNGAWKKVVSRSEFETLQETVTAHKAETATLTTKGHVKLNSSVTSPSEVDAATPKAVKTAMDRADAAFLQANNGKTAVASAVTAKGVAASPSDTFPTLATKIGQISSTNVKSIQRGSTFMADVSENVPISLVDITKAIVKITFRPNSTAGQGHSVFVKAQLSNSTTLNLSLSQYLLSNAPTVEWEVIEFSNVKSLQTGTAAIGAVTTSVAVAAVNTLTSLLFFSYTSSSGSAASQTNLLAGSLSSGVNISFSQVDTSIKSVYWQVIEFN</sequence>
<dbReference type="InterPro" id="IPR022225">
    <property type="entry name" value="Phage_tail_fibre_N"/>
</dbReference>
<evidence type="ECO:0000313" key="2">
    <source>
        <dbReference type="EMBL" id="SIR35218.1"/>
    </source>
</evidence>
<dbReference type="Pfam" id="PF12571">
    <property type="entry name" value="Phage_tail_fib"/>
    <property type="match status" value="1"/>
</dbReference>